<name>A0A2H0V3V6_9BACT</name>
<keyword evidence="2" id="KW-0812">Transmembrane</keyword>
<dbReference type="Pfam" id="PF13365">
    <property type="entry name" value="Trypsin_2"/>
    <property type="match status" value="1"/>
</dbReference>
<feature type="transmembrane region" description="Helical" evidence="2">
    <location>
        <begin position="12"/>
        <end position="34"/>
    </location>
</feature>
<sequence>MKKEDKTFRVSLVVALVVAVIMGFVSGVVGELWVNDFLAPDLEFKSYHDLTKRIDELLGEKNSSIKDLLTGHDAAFNQTIEEIEPITATFYLYQKAGVGLNDQYLANEVLGSGFVLTSDGWIVTTTNVVTNPKRDYVVEVGGDIYQVTDIVADSMTPAVLVKIAANNLSVANLGSKNSVHNSQSVIVASKISGMERANINKVVYMRAESSSDLVHSSETYYRFIKLGDSFSAEYVGAPVVNLDGKVVAVLLNRDGEALPIDYLARVMKTAVQSGNIDRNLLGVNYIDLIQAVNFEANVDAGALLFDSNGRAAVIHGTPAYLAGLRAGDVIMKVDGDEINERQSLTELIQEYNVGSKVQLTIIRGEEELKIDVQLDKLISN</sequence>
<protein>
    <recommendedName>
        <fullName evidence="3">PDZ domain-containing protein</fullName>
    </recommendedName>
</protein>
<organism evidence="4 5">
    <name type="scientific">Candidatus Falkowbacteria bacterium CG10_big_fil_rev_8_21_14_0_10_39_11</name>
    <dbReference type="NCBI Taxonomy" id="1974565"/>
    <lineage>
        <taxon>Bacteria</taxon>
        <taxon>Candidatus Falkowiibacteriota</taxon>
    </lineage>
</organism>
<dbReference type="PROSITE" id="PS50106">
    <property type="entry name" value="PDZ"/>
    <property type="match status" value="1"/>
</dbReference>
<dbReference type="SUPFAM" id="SSF50156">
    <property type="entry name" value="PDZ domain-like"/>
    <property type="match status" value="1"/>
</dbReference>
<comment type="similarity">
    <text evidence="1">Belongs to the peptidase S1C family.</text>
</comment>
<proteinExistence type="inferred from homology"/>
<evidence type="ECO:0000256" key="2">
    <source>
        <dbReference type="SAM" id="Phobius"/>
    </source>
</evidence>
<keyword evidence="2" id="KW-1133">Transmembrane helix</keyword>
<dbReference type="InterPro" id="IPR001478">
    <property type="entry name" value="PDZ"/>
</dbReference>
<dbReference type="PANTHER" id="PTHR22939">
    <property type="entry name" value="SERINE PROTEASE FAMILY S1C HTRA-RELATED"/>
    <property type="match status" value="1"/>
</dbReference>
<dbReference type="Gene3D" id="2.40.10.120">
    <property type="match status" value="1"/>
</dbReference>
<accession>A0A2H0V3V6</accession>
<dbReference type="InterPro" id="IPR009003">
    <property type="entry name" value="Peptidase_S1_PA"/>
</dbReference>
<evidence type="ECO:0000313" key="4">
    <source>
        <dbReference type="EMBL" id="PIR93774.1"/>
    </source>
</evidence>
<dbReference type="AlphaFoldDB" id="A0A2H0V3V6"/>
<dbReference type="SUPFAM" id="SSF50494">
    <property type="entry name" value="Trypsin-like serine proteases"/>
    <property type="match status" value="1"/>
</dbReference>
<dbReference type="InterPro" id="IPR036034">
    <property type="entry name" value="PDZ_sf"/>
</dbReference>
<dbReference type="Gene3D" id="2.30.42.10">
    <property type="match status" value="1"/>
</dbReference>
<dbReference type="Pfam" id="PF13180">
    <property type="entry name" value="PDZ_2"/>
    <property type="match status" value="1"/>
</dbReference>
<reference evidence="5" key="1">
    <citation type="submission" date="2017-09" db="EMBL/GenBank/DDBJ databases">
        <title>Depth-based differentiation of microbial function through sediment-hosted aquifers and enrichment of novel symbionts in the deep terrestrial subsurface.</title>
        <authorList>
            <person name="Probst A.J."/>
            <person name="Ladd B."/>
            <person name="Jarett J.K."/>
            <person name="Geller-Mcgrath D.E."/>
            <person name="Sieber C.M.K."/>
            <person name="Emerson J.B."/>
            <person name="Anantharaman K."/>
            <person name="Thomas B.C."/>
            <person name="Malmstrom R."/>
            <person name="Stieglmeier M."/>
            <person name="Klingl A."/>
            <person name="Woyke T."/>
            <person name="Ryan C.M."/>
            <person name="Banfield J.F."/>
        </authorList>
    </citation>
    <scope>NUCLEOTIDE SEQUENCE [LARGE SCALE GENOMIC DNA]</scope>
</reference>
<feature type="domain" description="PDZ" evidence="3">
    <location>
        <begin position="313"/>
        <end position="365"/>
    </location>
</feature>
<evidence type="ECO:0000313" key="5">
    <source>
        <dbReference type="Proteomes" id="UP000229901"/>
    </source>
</evidence>
<gene>
    <name evidence="4" type="ORF">COT97_04785</name>
</gene>
<dbReference type="EMBL" id="PFAP01000036">
    <property type="protein sequence ID" value="PIR93774.1"/>
    <property type="molecule type" value="Genomic_DNA"/>
</dbReference>
<evidence type="ECO:0000259" key="3">
    <source>
        <dbReference type="PROSITE" id="PS50106"/>
    </source>
</evidence>
<keyword evidence="2" id="KW-0472">Membrane</keyword>
<comment type="caution">
    <text evidence="4">The sequence shown here is derived from an EMBL/GenBank/DDBJ whole genome shotgun (WGS) entry which is preliminary data.</text>
</comment>
<dbReference type="Proteomes" id="UP000229901">
    <property type="component" value="Unassembled WGS sequence"/>
</dbReference>
<evidence type="ECO:0000256" key="1">
    <source>
        <dbReference type="ARBA" id="ARBA00010541"/>
    </source>
</evidence>
<dbReference type="PANTHER" id="PTHR22939:SF129">
    <property type="entry name" value="SERINE PROTEASE HTRA2, MITOCHONDRIAL"/>
    <property type="match status" value="1"/>
</dbReference>